<evidence type="ECO:0000256" key="1">
    <source>
        <dbReference type="SAM" id="SignalP"/>
    </source>
</evidence>
<name>A0A0S2M2C4_9MICC</name>
<sequence>MLVALPLAALLLAGCSSPAPTVDSVAGAESAASQAEKPAAKTAEKPADRSAALGGTVTYESGVKVTVTSLGFQPVGQYAHGAVEGQAAVFELTVVNGSDEDLEAGLMSLPKVTVGDKNKQTESVSDMDSDLGLNMLSTILPGETQTVKFGAGIAAADAGAVRVEISGPNMFTDKAAIFKGAL</sequence>
<gene>
    <name evidence="2" type="ORF">AS189_17345</name>
</gene>
<proteinExistence type="predicted"/>
<evidence type="ECO:0008006" key="4">
    <source>
        <dbReference type="Google" id="ProtNLM"/>
    </source>
</evidence>
<feature type="chain" id="PRO_5038486662" description="DUF4352 domain-containing protein" evidence="1">
    <location>
        <begin position="22"/>
        <end position="182"/>
    </location>
</feature>
<keyword evidence="1" id="KW-0732">Signal</keyword>
<dbReference type="Proteomes" id="UP000059574">
    <property type="component" value="Chromosome"/>
</dbReference>
<reference evidence="3" key="1">
    <citation type="submission" date="2015-11" db="EMBL/GenBank/DDBJ databases">
        <authorList>
            <person name="Kumar R."/>
            <person name="Singh D."/>
            <person name="Swarnkar M.K."/>
            <person name="Singh A.K."/>
            <person name="Kumar S."/>
        </authorList>
    </citation>
    <scope>NUCLEOTIDE SEQUENCE [LARGE SCALE GENOMIC DNA]</scope>
    <source>
        <strain evidence="3">ERGS4:06</strain>
    </source>
</reference>
<organism evidence="2 3">
    <name type="scientific">Arthrobacter alpinus</name>
    <dbReference type="NCBI Taxonomy" id="656366"/>
    <lineage>
        <taxon>Bacteria</taxon>
        <taxon>Bacillati</taxon>
        <taxon>Actinomycetota</taxon>
        <taxon>Actinomycetes</taxon>
        <taxon>Micrococcales</taxon>
        <taxon>Micrococcaceae</taxon>
        <taxon>Arthrobacter</taxon>
    </lineage>
</organism>
<reference evidence="2 3" key="2">
    <citation type="journal article" date="2016" name="J. Biotechnol.">
        <title>Complete genome sequence of Arthrobacter alpinus ERGS4:06, a yellow pigmented bacterium tolerant to cold and radiations isolated from Sikkim Himalaya.</title>
        <authorList>
            <person name="Kumar R."/>
            <person name="Singh D."/>
            <person name="Swarnkar M.K."/>
            <person name="Singh A.K."/>
            <person name="Kumar S."/>
        </authorList>
    </citation>
    <scope>NUCLEOTIDE SEQUENCE [LARGE SCALE GENOMIC DNA]</scope>
    <source>
        <strain evidence="2 3">ERGS4:06</strain>
    </source>
</reference>
<dbReference type="EMBL" id="CP013200">
    <property type="protein sequence ID" value="ALO67925.1"/>
    <property type="molecule type" value="Genomic_DNA"/>
</dbReference>
<accession>A0A0S2M2C4</accession>
<feature type="signal peptide" evidence="1">
    <location>
        <begin position="1"/>
        <end position="21"/>
    </location>
</feature>
<protein>
    <recommendedName>
        <fullName evidence="4">DUF4352 domain-containing protein</fullName>
    </recommendedName>
</protein>
<evidence type="ECO:0000313" key="2">
    <source>
        <dbReference type="EMBL" id="ALO67925.1"/>
    </source>
</evidence>
<dbReference type="AlphaFoldDB" id="A0A0S2M2C4"/>
<evidence type="ECO:0000313" key="3">
    <source>
        <dbReference type="Proteomes" id="UP000059574"/>
    </source>
</evidence>